<dbReference type="OrthoDB" id="9607806at2759"/>
<protein>
    <submittedName>
        <fullName evidence="3">Beta-defensin 129</fullName>
    </submittedName>
</protein>
<sequence length="163" mass="17909">MHVLFPIFASLVLQYQVNTEFLVAKRCLSGFGKCKNKCDADEKEVQICKKKKCCIGPKAIRLIDTYLKKQIPHVPTDDVIDMLRDKDFSAVLGRNQILPVVTVSSGHFPSVNSDIISEDAPVNAVTIRNQGPEQTIYTATFTKSDTKQSGGAVNISMTPPSPP</sequence>
<organism evidence="2 3">
    <name type="scientific">Octodon degus</name>
    <name type="common">Degu</name>
    <name type="synonym">Sciurus degus</name>
    <dbReference type="NCBI Taxonomy" id="10160"/>
    <lineage>
        <taxon>Eukaryota</taxon>
        <taxon>Metazoa</taxon>
        <taxon>Chordata</taxon>
        <taxon>Craniata</taxon>
        <taxon>Vertebrata</taxon>
        <taxon>Euteleostomi</taxon>
        <taxon>Mammalia</taxon>
        <taxon>Eutheria</taxon>
        <taxon>Euarchontoglires</taxon>
        <taxon>Glires</taxon>
        <taxon>Rodentia</taxon>
        <taxon>Hystricomorpha</taxon>
        <taxon>Octodontidae</taxon>
        <taxon>Octodon</taxon>
    </lineage>
</organism>
<dbReference type="RefSeq" id="XP_004631015.1">
    <property type="nucleotide sequence ID" value="XM_004630958.2"/>
</dbReference>
<gene>
    <name evidence="3" type="primary">Defb129</name>
</gene>
<evidence type="ECO:0000313" key="2">
    <source>
        <dbReference type="Proteomes" id="UP000515203"/>
    </source>
</evidence>
<name>A0A6P3ET44_OCTDE</name>
<evidence type="ECO:0000313" key="3">
    <source>
        <dbReference type="RefSeq" id="XP_004631015.1"/>
    </source>
</evidence>
<dbReference type="InParanoid" id="A0A6P3ET44"/>
<keyword evidence="1" id="KW-0732">Signal</keyword>
<dbReference type="GeneID" id="101586355"/>
<proteinExistence type="predicted"/>
<feature type="signal peptide" evidence="1">
    <location>
        <begin position="1"/>
        <end position="19"/>
    </location>
</feature>
<feature type="chain" id="PRO_5027664978" evidence="1">
    <location>
        <begin position="20"/>
        <end position="163"/>
    </location>
</feature>
<keyword evidence="2" id="KW-1185">Reference proteome</keyword>
<dbReference type="Proteomes" id="UP000515203">
    <property type="component" value="Unplaced"/>
</dbReference>
<dbReference type="AlphaFoldDB" id="A0A6P3ET44"/>
<evidence type="ECO:0000256" key="1">
    <source>
        <dbReference type="SAM" id="SignalP"/>
    </source>
</evidence>
<accession>A0A6P3ET44</accession>
<reference evidence="3" key="1">
    <citation type="submission" date="2025-08" db="UniProtKB">
        <authorList>
            <consortium name="RefSeq"/>
        </authorList>
    </citation>
    <scope>IDENTIFICATION</scope>
</reference>
<dbReference type="CTD" id="140881"/>